<dbReference type="InterPro" id="IPR051805">
    <property type="entry name" value="Dehydratase_Activator_Redct"/>
</dbReference>
<keyword evidence="8" id="KW-1185">Reference proteome</keyword>
<comment type="cofactor">
    <cofactor evidence="1">
        <name>[4Fe-4S] cluster</name>
        <dbReference type="ChEBI" id="CHEBI:49883"/>
    </cofactor>
</comment>
<dbReference type="CDD" id="cd24035">
    <property type="entry name" value="ASKHA_NBD_O66634-like_rpt2"/>
    <property type="match status" value="1"/>
</dbReference>
<reference evidence="8" key="1">
    <citation type="journal article" date="2017" name="Environ. Microbiol. Rep.">
        <title>Genetic Diversity of Marine Anaerobic Ammonium-Oxidizing Bacteria as Revealed by Genomic and Proteomic Analyses of 'Candidatus Scalindua japonica'.</title>
        <authorList>
            <person name="Oshiki M."/>
            <person name="Mizuto K."/>
            <person name="Kimura Z."/>
            <person name="Kindaichi T."/>
            <person name="Satoh H."/>
            <person name="Okabe S."/>
        </authorList>
    </citation>
    <scope>NUCLEOTIDE SEQUENCE [LARGE SCALE GENOMIC DNA]</scope>
    <source>
        <strain evidence="8">husup-a2</strain>
    </source>
</reference>
<evidence type="ECO:0000256" key="3">
    <source>
        <dbReference type="ARBA" id="ARBA00023004"/>
    </source>
</evidence>
<evidence type="ECO:0000256" key="4">
    <source>
        <dbReference type="ARBA" id="ARBA00023014"/>
    </source>
</evidence>
<dbReference type="NCBIfam" id="TIGR00241">
    <property type="entry name" value="CoA_E_activ"/>
    <property type="match status" value="2"/>
</dbReference>
<evidence type="ECO:0000256" key="2">
    <source>
        <dbReference type="ARBA" id="ARBA00022723"/>
    </source>
</evidence>
<name>A0A286TUI8_9BACT</name>
<dbReference type="RefSeq" id="WP_096892670.1">
    <property type="nucleotide sequence ID" value="NZ_BAOS01000004.1"/>
</dbReference>
<evidence type="ECO:0000313" key="8">
    <source>
        <dbReference type="Proteomes" id="UP000218542"/>
    </source>
</evidence>
<dbReference type="InterPro" id="IPR002731">
    <property type="entry name" value="ATPase_BadF"/>
</dbReference>
<evidence type="ECO:0000259" key="6">
    <source>
        <dbReference type="Pfam" id="PF09989"/>
    </source>
</evidence>
<dbReference type="InterPro" id="IPR018709">
    <property type="entry name" value="CoA_activase_DUF2229"/>
</dbReference>
<gene>
    <name evidence="7" type="ORF">SCALIN_C04_0024</name>
</gene>
<dbReference type="Proteomes" id="UP000218542">
    <property type="component" value="Unassembled WGS sequence"/>
</dbReference>
<dbReference type="Pfam" id="PF01869">
    <property type="entry name" value="BcrAD_BadFG"/>
    <property type="match status" value="2"/>
</dbReference>
<dbReference type="Pfam" id="PF09989">
    <property type="entry name" value="DUF2229"/>
    <property type="match status" value="1"/>
</dbReference>
<protein>
    <submittedName>
        <fullName evidence="7">Activator of 2-hydroxyglutaryl-CoA dehydratase</fullName>
    </submittedName>
</protein>
<comment type="caution">
    <text evidence="7">The sequence shown here is derived from an EMBL/GenBank/DDBJ whole genome shotgun (WGS) entry which is preliminary data.</text>
</comment>
<dbReference type="OrthoDB" id="9802715at2"/>
<dbReference type="PANTHER" id="PTHR32329:SF7">
    <property type="entry name" value="ACTIVATOR OF 2-HYDROXYACYL-COA-HYDRATASE"/>
    <property type="match status" value="1"/>
</dbReference>
<keyword evidence="4" id="KW-0411">Iron-sulfur</keyword>
<dbReference type="GO" id="GO:0046872">
    <property type="term" value="F:metal ion binding"/>
    <property type="evidence" value="ECO:0007669"/>
    <property type="project" value="UniProtKB-KW"/>
</dbReference>
<keyword evidence="2" id="KW-0479">Metal-binding</keyword>
<dbReference type="InterPro" id="IPR043129">
    <property type="entry name" value="ATPase_NBD"/>
</dbReference>
<dbReference type="PANTHER" id="PTHR32329">
    <property type="entry name" value="BIFUNCTIONAL PROTEIN [INCLUDES 2-HYDROXYACYL-COA DEHYDRATASE (N-TER) AND ITS ACTIVATOR DOMAIN (C_TERM)-RELATED"/>
    <property type="match status" value="1"/>
</dbReference>
<evidence type="ECO:0000259" key="5">
    <source>
        <dbReference type="Pfam" id="PF01869"/>
    </source>
</evidence>
<proteinExistence type="predicted"/>
<feature type="domain" description="DUF2229" evidence="6">
    <location>
        <begin position="689"/>
        <end position="907"/>
    </location>
</feature>
<evidence type="ECO:0000313" key="7">
    <source>
        <dbReference type="EMBL" id="GAX59536.1"/>
    </source>
</evidence>
<dbReference type="CDD" id="cd24034">
    <property type="entry name" value="ASKHA_NBD_O66634-like_rpt1"/>
    <property type="match status" value="1"/>
</dbReference>
<dbReference type="Gene3D" id="3.40.50.11900">
    <property type="match status" value="1"/>
</dbReference>
<dbReference type="Gene3D" id="3.30.420.40">
    <property type="match status" value="4"/>
</dbReference>
<accession>A0A286TUI8</accession>
<dbReference type="GO" id="GO:0051536">
    <property type="term" value="F:iron-sulfur cluster binding"/>
    <property type="evidence" value="ECO:0007669"/>
    <property type="project" value="UniProtKB-KW"/>
</dbReference>
<keyword evidence="3" id="KW-0408">Iron</keyword>
<dbReference type="EMBL" id="BAOS01000004">
    <property type="protein sequence ID" value="GAX59536.1"/>
    <property type="molecule type" value="Genomic_DNA"/>
</dbReference>
<dbReference type="SUPFAM" id="SSF53067">
    <property type="entry name" value="Actin-like ATPase domain"/>
    <property type="match status" value="2"/>
</dbReference>
<feature type="domain" description="ATPase BadF/BadG/BcrA/BcrD type" evidence="5">
    <location>
        <begin position="17"/>
        <end position="274"/>
    </location>
</feature>
<sequence length="1424" mass="159254">MINRIEKKQQKNQKKYIGIDIGSVSVKAVLINEDKEVLENHYVRSHGQPLDTVLIVLKEIVNRIEIDEIKGIAATGSGGKLLADILGISFINEIVAQSTATSVLHPEVRTVIEIGGEDSKLIMLEPDETTGNLKVSDFSMNTMCAAGTGSFLDQQSTRIGVSIEEEFGKMALKSKTPPRIAGRCSVFAKSDMIHLQQVGTEAHDIVAGLCYALTRNFKSNIGKGKDFVKPIAFQGGVAANAGIVKSFEDILDLDEGELIIPKHFNTMGAIGCAMALIEKNINSPFNGFKAIDTYLKNRKGKSSNLKKLNCNKYDINVDRRILENGKKVEAYVGVDVGSISTNVVVIARNKDVLARRYLMTAGKPLEAVRQGLLEVGEEVGKNVIIKGVGVTGSGRYLTGEFIGADIVKNEITAHATAAAWVDNDVDTIFEIGGQDSKYISLENGAIVDFTMNKVCAAGTGSFLEEQSEKLDVNIKQEFGKRALDSCCPSQLGERCTVFMESDLNHHQQLGVPKDDLLAGLSYSIVLNYINRVVEKRKIGDTIFLQGGVAANRGVKAAFEKVTGKTIIVPPQHDVMGAIGSAIISMDEKTWDESRFKGFDLRGRKYETTSFVCKDCSNICEIRKVSITGESPLHYGSRCGKFDDEKKVKKSKNLPRLFNERSRLLYGPYYTDRKTKSTVVRDNKTKSRGRIGIPQASTFFELFPMWRTFFTELGFEIVISKNTNRSVISKGIEHVNTETCFPIKVSHGHVVDMLDKDIDYLFLPSVINMTHESSNLTHSYACPYIQCLPYIIGSAVDLESRKFKLLQPIIHFEYGESHVQKTFRKIAADIGVRGRKAASAIAKALETQKDFYNRLERRGKEVLDNLGEDESALVIISRPYNGCDSGVNLDLPEKLRDMGIQAIPMDCIPMDLEDISRDYPNMYWKYGQKILAAARFIAKDKRLHALYITNFGCGPDSFISKFFPKEVGGKPFLMIDIDEHSADAGVMTRCEAFLDSLKNARIKKFKKDTDIKRTRSLSKKRIMYIPYMNDCCFMAAAAMRANGVNAVAMPMPDETSLELGRKHTSGKECYPAILTTGDIVKKAKCPDFDPERSVFFMATASGPCRFGQYNSMHRMILDDIGLPHVPIYTLDQGDDYQEDTSRLGANFRKLTWNGIVFVDYLQKLLYEIRPYEIHKGDSDVVYKQHLRKAEHAIEFGHDLIQVAKDACDAFNRVMVDRSVAKPKIGIIGETYVRGNEYSNNFIVRTIEKLGGKAVVPPFSEWIDYIAHIRREDCIKEKDLNALSIEVLTGAIQKYHEHKMSAPFKKSGNKLFKESSVKKLISKGKSYIHDSYRGDPVLSMGRAIEYIESDYDGIINVIPFHCMPGTAVNAVLEKLQKDHNEIPLLKLTFDGQEETNEETRLEAFIHQAYQRMESRQNRRKEHATVN</sequence>
<feature type="domain" description="ATPase BadF/BadG/BcrA/BcrD type" evidence="5">
    <location>
        <begin position="332"/>
        <end position="583"/>
    </location>
</feature>
<evidence type="ECO:0000256" key="1">
    <source>
        <dbReference type="ARBA" id="ARBA00001966"/>
    </source>
</evidence>
<dbReference type="InterPro" id="IPR008275">
    <property type="entry name" value="CoA_E_activase_dom"/>
</dbReference>
<organism evidence="7 8">
    <name type="scientific">Candidatus Scalindua japonica</name>
    <dbReference type="NCBI Taxonomy" id="1284222"/>
    <lineage>
        <taxon>Bacteria</taxon>
        <taxon>Pseudomonadati</taxon>
        <taxon>Planctomycetota</taxon>
        <taxon>Candidatus Brocadiia</taxon>
        <taxon>Candidatus Brocadiales</taxon>
        <taxon>Candidatus Scalinduaceae</taxon>
        <taxon>Candidatus Scalindua</taxon>
    </lineage>
</organism>